<dbReference type="Proteomes" id="UP001139168">
    <property type="component" value="Unassembled WGS sequence"/>
</dbReference>
<evidence type="ECO:0000256" key="4">
    <source>
        <dbReference type="ARBA" id="ARBA00023163"/>
    </source>
</evidence>
<dbReference type="SUPFAM" id="SSF51215">
    <property type="entry name" value="Regulatory protein AraC"/>
    <property type="match status" value="1"/>
</dbReference>
<dbReference type="PANTHER" id="PTHR46796">
    <property type="entry name" value="HTH-TYPE TRANSCRIPTIONAL ACTIVATOR RHAS-RELATED"/>
    <property type="match status" value="1"/>
</dbReference>
<dbReference type="Pfam" id="PF12833">
    <property type="entry name" value="HTH_18"/>
    <property type="match status" value="1"/>
</dbReference>
<protein>
    <submittedName>
        <fullName evidence="6">Helix-turn-helix domain-containing protein</fullName>
    </submittedName>
</protein>
<dbReference type="SMART" id="SM00342">
    <property type="entry name" value="HTH_ARAC"/>
    <property type="match status" value="1"/>
</dbReference>
<dbReference type="RefSeq" id="WP_227889628.1">
    <property type="nucleotide sequence ID" value="NZ_JAJFZQ010000002.1"/>
</dbReference>
<evidence type="ECO:0000256" key="3">
    <source>
        <dbReference type="ARBA" id="ARBA00023159"/>
    </source>
</evidence>
<evidence type="ECO:0000256" key="2">
    <source>
        <dbReference type="ARBA" id="ARBA00023125"/>
    </source>
</evidence>
<proteinExistence type="predicted"/>
<feature type="domain" description="HTH araC/xylS-type" evidence="5">
    <location>
        <begin position="226"/>
        <end position="327"/>
    </location>
</feature>
<keyword evidence="1" id="KW-0805">Transcription regulation</keyword>
<dbReference type="PROSITE" id="PS01124">
    <property type="entry name" value="HTH_ARAC_FAMILY_2"/>
    <property type="match status" value="1"/>
</dbReference>
<dbReference type="InterPro" id="IPR018060">
    <property type="entry name" value="HTH_AraC"/>
</dbReference>
<keyword evidence="4" id="KW-0804">Transcription</keyword>
<keyword evidence="2" id="KW-0238">DNA-binding</keyword>
<comment type="caution">
    <text evidence="6">The sequence shown here is derived from an EMBL/GenBank/DDBJ whole genome shotgun (WGS) entry which is preliminary data.</text>
</comment>
<dbReference type="Pfam" id="PF14525">
    <property type="entry name" value="AraC_binding_2"/>
    <property type="match status" value="1"/>
</dbReference>
<keyword evidence="3" id="KW-0010">Activator</keyword>
<dbReference type="Gene3D" id="1.10.10.60">
    <property type="entry name" value="Homeodomain-like"/>
    <property type="match status" value="1"/>
</dbReference>
<dbReference type="SUPFAM" id="SSF46689">
    <property type="entry name" value="Homeodomain-like"/>
    <property type="match status" value="1"/>
</dbReference>
<dbReference type="InterPro" id="IPR037923">
    <property type="entry name" value="HTH-like"/>
</dbReference>
<evidence type="ECO:0000313" key="6">
    <source>
        <dbReference type="EMBL" id="MCC3264769.1"/>
    </source>
</evidence>
<dbReference type="InterPro" id="IPR050204">
    <property type="entry name" value="AraC_XylS_family_regulators"/>
</dbReference>
<dbReference type="InterPro" id="IPR009057">
    <property type="entry name" value="Homeodomain-like_sf"/>
</dbReference>
<keyword evidence="7" id="KW-1185">Reference proteome</keyword>
<dbReference type="PROSITE" id="PS00041">
    <property type="entry name" value="HTH_ARAC_FAMILY_1"/>
    <property type="match status" value="1"/>
</dbReference>
<name>A0ABS8GDS1_9MICC</name>
<evidence type="ECO:0000313" key="7">
    <source>
        <dbReference type="Proteomes" id="UP001139168"/>
    </source>
</evidence>
<dbReference type="EMBL" id="JAJFZQ010000002">
    <property type="protein sequence ID" value="MCC3264769.1"/>
    <property type="molecule type" value="Genomic_DNA"/>
</dbReference>
<dbReference type="PANTHER" id="PTHR46796:SF6">
    <property type="entry name" value="ARAC SUBFAMILY"/>
    <property type="match status" value="1"/>
</dbReference>
<organism evidence="6 7">
    <name type="scientific">Arthrobacter gengyunqii</name>
    <dbReference type="NCBI Taxonomy" id="2886940"/>
    <lineage>
        <taxon>Bacteria</taxon>
        <taxon>Bacillati</taxon>
        <taxon>Actinomycetota</taxon>
        <taxon>Actinomycetes</taxon>
        <taxon>Micrococcales</taxon>
        <taxon>Micrococcaceae</taxon>
        <taxon>Arthrobacter</taxon>
    </lineage>
</organism>
<evidence type="ECO:0000259" key="5">
    <source>
        <dbReference type="PROSITE" id="PS01124"/>
    </source>
</evidence>
<sequence>MTTTLPDATAVSPESSSGTVVRAQSFPQWKRLISESFVPLETKPAGTRGEAAFAGQLTSHQLRELAIVQVDAMAHAVERTPELIAAGGSGFYKLNLQLSGSGVLRQSGRQTVLTTGELAIYDTGQPYTLSFDESFSTLVLMFPKHLVGLSPEQMSGLTAIPLGREHRLGRAVVPFLTQTARMLPELDGPIAHRLAMNTVDLLATLLADEAYSGPVNESTGHARMLRRIQLFIDGQLSNPDLSPSYVAAAHYISTRSLHKLFEDSGTTAAAWIRGRRLAGARHDLADPLLADVPISAIGARWGLPDPAHFSRIFRTAHGCSPSAYRRLN</sequence>
<dbReference type="InterPro" id="IPR035418">
    <property type="entry name" value="AraC-bd_2"/>
</dbReference>
<reference evidence="6" key="1">
    <citation type="submission" date="2021-10" db="EMBL/GenBank/DDBJ databases">
        <title>Novel species in genus Arthrobacter.</title>
        <authorList>
            <person name="Liu Y."/>
        </authorList>
    </citation>
    <scope>NUCLEOTIDE SEQUENCE</scope>
    <source>
        <strain evidence="6">Zg-Y786</strain>
    </source>
</reference>
<evidence type="ECO:0000256" key="1">
    <source>
        <dbReference type="ARBA" id="ARBA00023015"/>
    </source>
</evidence>
<gene>
    <name evidence="6" type="ORF">LJ752_01750</name>
</gene>
<accession>A0ABS8GDS1</accession>
<dbReference type="InterPro" id="IPR018062">
    <property type="entry name" value="HTH_AraC-typ_CS"/>
</dbReference>